<dbReference type="PANTHER" id="PTHR10584">
    <property type="entry name" value="SUGAR KINASE"/>
    <property type="match status" value="1"/>
</dbReference>
<feature type="binding site" evidence="9">
    <location>
        <position position="298"/>
    </location>
    <ligand>
        <name>K(+)</name>
        <dbReference type="ChEBI" id="CHEBI:29103"/>
    </ligand>
</feature>
<dbReference type="PANTHER" id="PTHR10584:SF166">
    <property type="entry name" value="RIBOKINASE"/>
    <property type="match status" value="1"/>
</dbReference>
<keyword evidence="12" id="KW-1185">Reference proteome</keyword>
<dbReference type="Proteomes" id="UP000626982">
    <property type="component" value="Unassembled WGS sequence"/>
</dbReference>
<feature type="binding site" evidence="9">
    <location>
        <begin position="269"/>
        <end position="270"/>
    </location>
    <ligand>
        <name>ATP</name>
        <dbReference type="ChEBI" id="CHEBI:30616"/>
    </ligand>
</feature>
<proteinExistence type="inferred from homology"/>
<dbReference type="InterPro" id="IPR002139">
    <property type="entry name" value="Ribo/fructo_kinase"/>
</dbReference>
<reference evidence="12" key="1">
    <citation type="journal article" date="2019" name="Int. J. Syst. Evol. Microbiol.">
        <title>The Global Catalogue of Microorganisms (GCM) 10K type strain sequencing project: providing services to taxonomists for standard genome sequencing and annotation.</title>
        <authorList>
            <consortium name="The Broad Institute Genomics Platform"/>
            <consortium name="The Broad Institute Genome Sequencing Center for Infectious Disease"/>
            <person name="Wu L."/>
            <person name="Ma J."/>
        </authorList>
    </citation>
    <scope>NUCLEOTIDE SEQUENCE [LARGE SCALE GENOMIC DNA]</scope>
    <source>
        <strain evidence="12">CGMCC 1.6960</strain>
    </source>
</reference>
<evidence type="ECO:0000256" key="1">
    <source>
        <dbReference type="ARBA" id="ARBA00022679"/>
    </source>
</evidence>
<evidence type="ECO:0000256" key="4">
    <source>
        <dbReference type="ARBA" id="ARBA00022777"/>
    </source>
</evidence>
<dbReference type="Gene3D" id="3.40.1190.20">
    <property type="match status" value="1"/>
</dbReference>
<comment type="caution">
    <text evidence="11">The sequence shown here is derived from an EMBL/GenBank/DDBJ whole genome shotgun (WGS) entry which is preliminary data.</text>
</comment>
<comment type="pathway">
    <text evidence="9">Carbohydrate metabolism; D-ribose degradation; D-ribose 5-phosphate from beta-D-ribopyranose: step 2/2.</text>
</comment>
<gene>
    <name evidence="9 11" type="primary">rbsK</name>
    <name evidence="11" type="ORF">GCM10010968_18800</name>
</gene>
<keyword evidence="8 9" id="KW-0119">Carbohydrate metabolism</keyword>
<keyword evidence="2 9" id="KW-0479">Metal-binding</keyword>
<organism evidence="11 12">
    <name type="scientific">Agrococcus terreus</name>
    <dbReference type="NCBI Taxonomy" id="574649"/>
    <lineage>
        <taxon>Bacteria</taxon>
        <taxon>Bacillati</taxon>
        <taxon>Actinomycetota</taxon>
        <taxon>Actinomycetes</taxon>
        <taxon>Micrococcales</taxon>
        <taxon>Microbacteriaceae</taxon>
        <taxon>Agrococcus</taxon>
    </lineage>
</organism>
<comment type="subcellular location">
    <subcellularLocation>
        <location evidence="9">Cytoplasm</location>
    </subcellularLocation>
</comment>
<keyword evidence="7 9" id="KW-0630">Potassium</keyword>
<comment type="similarity">
    <text evidence="9">Belongs to the carbohydrate kinase PfkB family. Ribokinase subfamily.</text>
</comment>
<keyword evidence="4 9" id="KW-0418">Kinase</keyword>
<keyword evidence="5 9" id="KW-0067">ATP-binding</keyword>
<feature type="binding site" evidence="9">
    <location>
        <position position="307"/>
    </location>
    <ligand>
        <name>K(+)</name>
        <dbReference type="ChEBI" id="CHEBI:29103"/>
    </ligand>
</feature>
<dbReference type="HAMAP" id="MF_01987">
    <property type="entry name" value="Ribokinase"/>
    <property type="match status" value="1"/>
</dbReference>
<evidence type="ECO:0000313" key="11">
    <source>
        <dbReference type="EMBL" id="GGN85727.1"/>
    </source>
</evidence>
<evidence type="ECO:0000313" key="12">
    <source>
        <dbReference type="Proteomes" id="UP000626982"/>
    </source>
</evidence>
<keyword evidence="6 9" id="KW-0460">Magnesium</keyword>
<protein>
    <recommendedName>
        <fullName evidence="9">Ribokinase</fullName>
        <shortName evidence="9">RK</shortName>
        <ecNumber evidence="9">2.7.1.15</ecNumber>
    </recommendedName>
</protein>
<dbReference type="PRINTS" id="PR00990">
    <property type="entry name" value="RIBOKINASE"/>
</dbReference>
<keyword evidence="3 9" id="KW-0547">Nucleotide-binding</keyword>
<evidence type="ECO:0000259" key="10">
    <source>
        <dbReference type="Pfam" id="PF00294"/>
    </source>
</evidence>
<dbReference type="Pfam" id="PF00294">
    <property type="entry name" value="PfkB"/>
    <property type="match status" value="1"/>
</dbReference>
<feature type="binding site" evidence="9">
    <location>
        <begin position="39"/>
        <end position="43"/>
    </location>
    <ligand>
        <name>substrate</name>
    </ligand>
</feature>
<dbReference type="InterPro" id="IPR029056">
    <property type="entry name" value="Ribokinase-like"/>
</dbReference>
<comment type="caution">
    <text evidence="9">Lacks conserved residue(s) required for the propagation of feature annotation.</text>
</comment>
<evidence type="ECO:0000256" key="3">
    <source>
        <dbReference type="ARBA" id="ARBA00022741"/>
    </source>
</evidence>
<dbReference type="SUPFAM" id="SSF53613">
    <property type="entry name" value="Ribokinase-like"/>
    <property type="match status" value="1"/>
</dbReference>
<sequence>MSRILVVGSINADDALRVERLPGPGETVSARSAETALGGKGANQAIAAARAGAEVRMVGAVGAADGAWLVGALAADGVDASGVVALPGERSGRATVLIDDAGENSIVIAAGANAHVPLDAVDAACAALRPGDALLLQHEVPAAVSRRAASAARAAGAAVVWNAAPAPTRRDELVPDVDLLVVNEHELAAVAVLLGVGGAETAGAKAMDAEAPDAVDLACIDGLVAAVASAADADVVCTLGAAGAAYRIGGTAGRAPTRAVPAVDTTAAGDTFVGYLAALGDRPFDERLRAALAAGTLAVTRPGAAASIPHLAEVERSLEPATLGRSTP</sequence>
<dbReference type="EMBL" id="BMLM01000001">
    <property type="protein sequence ID" value="GGN85727.1"/>
    <property type="molecule type" value="Genomic_DNA"/>
</dbReference>
<name>A0ABQ2KKQ2_9MICO</name>
<feature type="domain" description="Carbohydrate kinase PfkB" evidence="10">
    <location>
        <begin position="1"/>
        <end position="310"/>
    </location>
</feature>
<feature type="binding site" evidence="9">
    <location>
        <position position="139"/>
    </location>
    <ligand>
        <name>substrate</name>
    </ligand>
</feature>
<feature type="binding site" evidence="9">
    <location>
        <position position="270"/>
    </location>
    <ligand>
        <name>substrate</name>
    </ligand>
</feature>
<comment type="activity regulation">
    <text evidence="9">Activated by a monovalent cation that binds near, but not in, the active site. The most likely occupant of the site in vivo is potassium. Ion binding induces a conformational change that may alter substrate affinity.</text>
</comment>
<accession>A0ABQ2KKQ2</accession>
<comment type="cofactor">
    <cofactor evidence="9">
        <name>Mg(2+)</name>
        <dbReference type="ChEBI" id="CHEBI:18420"/>
    </cofactor>
    <text evidence="9">Requires a divalent cation, most likely magnesium in vivo, as an electrophilic catalyst to aid phosphoryl group transfer. It is the chelate of the metal and the nucleotide that is the actual substrate.</text>
</comment>
<evidence type="ECO:0000256" key="5">
    <source>
        <dbReference type="ARBA" id="ARBA00022840"/>
    </source>
</evidence>
<feature type="binding site" evidence="9">
    <location>
        <position position="266"/>
    </location>
    <ligand>
        <name>K(+)</name>
        <dbReference type="ChEBI" id="CHEBI:29103"/>
    </ligand>
</feature>
<comment type="subunit">
    <text evidence="9">Homodimer.</text>
</comment>
<keyword evidence="1 9" id="KW-0808">Transferase</keyword>
<feature type="binding site" evidence="9">
    <location>
        <begin position="238"/>
        <end position="243"/>
    </location>
    <ligand>
        <name>ATP</name>
        <dbReference type="ChEBI" id="CHEBI:30616"/>
    </ligand>
</feature>
<evidence type="ECO:0000256" key="9">
    <source>
        <dbReference type="HAMAP-Rule" id="MF_01987"/>
    </source>
</evidence>
<feature type="binding site" evidence="9">
    <location>
        <position position="303"/>
    </location>
    <ligand>
        <name>K(+)</name>
        <dbReference type="ChEBI" id="CHEBI:29103"/>
    </ligand>
</feature>
<dbReference type="InterPro" id="IPR011611">
    <property type="entry name" value="PfkB_dom"/>
</dbReference>
<dbReference type="InterPro" id="IPR011877">
    <property type="entry name" value="Ribokinase"/>
</dbReference>
<feature type="binding site" evidence="9">
    <location>
        <position position="301"/>
    </location>
    <ligand>
        <name>K(+)</name>
        <dbReference type="ChEBI" id="CHEBI:29103"/>
    </ligand>
</feature>
<feature type="binding site" evidence="9">
    <location>
        <begin position="11"/>
        <end position="13"/>
    </location>
    <ligand>
        <name>substrate</name>
    </ligand>
</feature>
<feature type="active site" description="Proton acceptor" evidence="9">
    <location>
        <position position="270"/>
    </location>
</feature>
<feature type="binding site" evidence="9">
    <location>
        <position position="183"/>
    </location>
    <ligand>
        <name>ATP</name>
        <dbReference type="ChEBI" id="CHEBI:30616"/>
    </ligand>
</feature>
<evidence type="ECO:0000256" key="2">
    <source>
        <dbReference type="ARBA" id="ARBA00022723"/>
    </source>
</evidence>
<comment type="function">
    <text evidence="9">Catalyzes the phosphorylation of ribose at O-5 in a reaction requiring ATP and magnesium. The resulting D-ribose-5-phosphate can then be used either for sythesis of nucleotides, histidine, and tryptophan, or as a component of the pentose phosphate pathway.</text>
</comment>
<evidence type="ECO:0000256" key="6">
    <source>
        <dbReference type="ARBA" id="ARBA00022842"/>
    </source>
</evidence>
<evidence type="ECO:0000256" key="8">
    <source>
        <dbReference type="ARBA" id="ARBA00023277"/>
    </source>
</evidence>
<keyword evidence="9" id="KW-0963">Cytoplasm</keyword>
<comment type="catalytic activity">
    <reaction evidence="9">
        <text>D-ribose + ATP = D-ribose 5-phosphate + ADP + H(+)</text>
        <dbReference type="Rhea" id="RHEA:13697"/>
        <dbReference type="ChEBI" id="CHEBI:15378"/>
        <dbReference type="ChEBI" id="CHEBI:30616"/>
        <dbReference type="ChEBI" id="CHEBI:47013"/>
        <dbReference type="ChEBI" id="CHEBI:78346"/>
        <dbReference type="ChEBI" id="CHEBI:456216"/>
        <dbReference type="EC" id="2.7.1.15"/>
    </reaction>
</comment>
<dbReference type="EC" id="2.7.1.15" evidence="9"/>
<evidence type="ECO:0000256" key="7">
    <source>
        <dbReference type="ARBA" id="ARBA00022958"/>
    </source>
</evidence>
<feature type="binding site" evidence="9">
    <location>
        <position position="264"/>
    </location>
    <ligand>
        <name>K(+)</name>
        <dbReference type="ChEBI" id="CHEBI:29103"/>
    </ligand>
</feature>
<dbReference type="RefSeq" id="WP_188717897.1">
    <property type="nucleotide sequence ID" value="NZ_BAABBD010000005.1"/>
</dbReference>